<gene>
    <name evidence="2" type="ORF">ERS852470_00215</name>
</gene>
<feature type="transmembrane region" description="Helical" evidence="1">
    <location>
        <begin position="361"/>
        <end position="380"/>
    </location>
</feature>
<feature type="transmembrane region" description="Helical" evidence="1">
    <location>
        <begin position="199"/>
        <end position="223"/>
    </location>
</feature>
<feature type="transmembrane region" description="Helical" evidence="1">
    <location>
        <begin position="306"/>
        <end position="324"/>
    </location>
</feature>
<feature type="transmembrane region" description="Helical" evidence="1">
    <location>
        <begin position="7"/>
        <end position="28"/>
    </location>
</feature>
<evidence type="ECO:0000313" key="2">
    <source>
        <dbReference type="EMBL" id="CUN56701.1"/>
    </source>
</evidence>
<keyword evidence="1" id="KW-1133">Transmembrane helix</keyword>
<sequence length="408" mass="46626">MIRYLKHIVRIILMFALIMCWGISLGYANNIESNNKTLNFYFENDKYNLELVNSIKESEKELAVVGWAEESLQSATNLDLGKSASELNVLAIKGSSNLLVKGSNLFADDLEGCLIDNDTSYKLFGSSNCIGREIVYNDRTLVVRGILKGSKSNMIIQIPDDSMKALDGLTIDGTDFTLNKIEDFKMRFGISELAINGNVYYMLAKFISMIFPIIALVLILIKVISSLFKSRNKPVLVGIYIIMALTFVFIFFKVTNIKISIPLDMIPNKWSDFDFWSKMGKEYKEKIEYVLYMKKYGVDIYNIENLLKSALYSIFTIILFVINLRVIKINDIKQLIINNGVLVVSSFVAVLIIWAKYKFDVNVAMIWLIYPLYLCGDYFIKVHGKYLIYEDEVNTEIKNSDIIEEAVC</sequence>
<proteinExistence type="predicted"/>
<keyword evidence="1" id="KW-0812">Transmembrane</keyword>
<name>A0A174H162_9CLOT</name>
<dbReference type="RefSeq" id="WP_042397884.1">
    <property type="nucleotide sequence ID" value="NZ_CYYT01000026.1"/>
</dbReference>
<dbReference type="EMBL" id="CYZV01000002">
    <property type="protein sequence ID" value="CUN56701.1"/>
    <property type="molecule type" value="Genomic_DNA"/>
</dbReference>
<accession>A0A174H162</accession>
<evidence type="ECO:0000256" key="1">
    <source>
        <dbReference type="SAM" id="Phobius"/>
    </source>
</evidence>
<evidence type="ECO:0000313" key="3">
    <source>
        <dbReference type="Proteomes" id="UP000095558"/>
    </source>
</evidence>
<organism evidence="2 3">
    <name type="scientific">Clostridium disporicum</name>
    <dbReference type="NCBI Taxonomy" id="84024"/>
    <lineage>
        <taxon>Bacteria</taxon>
        <taxon>Bacillati</taxon>
        <taxon>Bacillota</taxon>
        <taxon>Clostridia</taxon>
        <taxon>Eubacteriales</taxon>
        <taxon>Clostridiaceae</taxon>
        <taxon>Clostridium</taxon>
    </lineage>
</organism>
<keyword evidence="1" id="KW-0472">Membrane</keyword>
<protein>
    <submittedName>
        <fullName evidence="2">Uncharacterized protein</fullName>
    </submittedName>
</protein>
<feature type="transmembrane region" description="Helical" evidence="1">
    <location>
        <begin position="235"/>
        <end position="255"/>
    </location>
</feature>
<dbReference type="GeneID" id="83011838"/>
<reference evidence="2 3" key="1">
    <citation type="submission" date="2015-09" db="EMBL/GenBank/DDBJ databases">
        <authorList>
            <consortium name="Pathogen Informatics"/>
        </authorList>
    </citation>
    <scope>NUCLEOTIDE SEQUENCE [LARGE SCALE GENOMIC DNA]</scope>
    <source>
        <strain evidence="2 3">2789STDY5834855</strain>
    </source>
</reference>
<feature type="transmembrane region" description="Helical" evidence="1">
    <location>
        <begin position="336"/>
        <end position="355"/>
    </location>
</feature>
<dbReference type="AlphaFoldDB" id="A0A174H162"/>
<dbReference type="OrthoDB" id="1864188at2"/>
<dbReference type="Proteomes" id="UP000095558">
    <property type="component" value="Unassembled WGS sequence"/>
</dbReference>